<organism evidence="1 2">
    <name type="scientific">Flavilitoribacter nigricans (strain ATCC 23147 / DSM 23189 / NBRC 102662 / NCIMB 1420 / SS-2)</name>
    <name type="common">Lewinella nigricans</name>
    <dbReference type="NCBI Taxonomy" id="1122177"/>
    <lineage>
        <taxon>Bacteria</taxon>
        <taxon>Pseudomonadati</taxon>
        <taxon>Bacteroidota</taxon>
        <taxon>Saprospiria</taxon>
        <taxon>Saprospirales</taxon>
        <taxon>Lewinellaceae</taxon>
        <taxon>Flavilitoribacter</taxon>
    </lineage>
</organism>
<dbReference type="Proteomes" id="UP000223913">
    <property type="component" value="Unassembled WGS sequence"/>
</dbReference>
<keyword evidence="2" id="KW-1185">Reference proteome</keyword>
<dbReference type="RefSeq" id="WP_099153072.1">
    <property type="nucleotide sequence ID" value="NZ_PDUD01000031.1"/>
</dbReference>
<sequence>MRYPILFLLIALTVQALPAQRIQMYDLKFSDQILEELKAGKLHEASAAYLFTYIGKYREALDQYEVPLAWGLDAMSAAEKADFQQYRPVNAYRYLEQRTKDEELVIISEAHHKIQHRVFTRNMLATLYGNGFRYLGIEALNTSIEDPENLLLDTELQQRGYPLNGPVSGTYTREPQMSNMIREAIAMGFEVFGYERATSGEERDVQQAKNILQFMEDHPDGKVVIHCGWYHAIESNYPKREDTYYMAHLIKQLSDIDPLTIYQDALSERFLDAESPYYKMVKAEDVSVLINGSGEVFNGKPGEDHFDIMVYHPRTKYRKNRPDWLYHLPDHTFVKVKSELLEKDQFPVLVKAYPVGEVPEAMPMDIIELSTPNDNTYLVLKKGKYRVEMVDRAGEVVEYDLEFN</sequence>
<comment type="caution">
    <text evidence="1">The sequence shown here is derived from an EMBL/GenBank/DDBJ whole genome shotgun (WGS) entry which is preliminary data.</text>
</comment>
<evidence type="ECO:0000313" key="2">
    <source>
        <dbReference type="Proteomes" id="UP000223913"/>
    </source>
</evidence>
<evidence type="ECO:0000313" key="1">
    <source>
        <dbReference type="EMBL" id="PHN03489.1"/>
    </source>
</evidence>
<accession>A0A2D0N5Q2</accession>
<reference evidence="1 2" key="1">
    <citation type="submission" date="2017-10" db="EMBL/GenBank/DDBJ databases">
        <title>The draft genome sequence of Lewinella nigricans NBRC 102662.</title>
        <authorList>
            <person name="Wang K."/>
        </authorList>
    </citation>
    <scope>NUCLEOTIDE SEQUENCE [LARGE SCALE GENOMIC DNA]</scope>
    <source>
        <strain evidence="1 2">NBRC 102662</strain>
    </source>
</reference>
<gene>
    <name evidence="1" type="ORF">CRP01_26160</name>
</gene>
<dbReference type="EMBL" id="PDUD01000031">
    <property type="protein sequence ID" value="PHN03489.1"/>
    <property type="molecule type" value="Genomic_DNA"/>
</dbReference>
<name>A0A2D0N5Q2_FLAN2</name>
<dbReference type="OrthoDB" id="277629at2"/>
<proteinExistence type="predicted"/>
<protein>
    <submittedName>
        <fullName evidence="1">Uncharacterized protein</fullName>
    </submittedName>
</protein>
<dbReference type="AlphaFoldDB" id="A0A2D0N5Q2"/>